<keyword evidence="3" id="KW-1185">Reference proteome</keyword>
<evidence type="ECO:0000256" key="1">
    <source>
        <dbReference type="SAM" id="SignalP"/>
    </source>
</evidence>
<keyword evidence="1" id="KW-0732">Signal</keyword>
<proteinExistence type="predicted"/>
<reference evidence="2 3" key="1">
    <citation type="journal article" date="2022" name="Int. J. Syst. Evol. Microbiol.">
        <title>Prevotella herbatica sp. nov., a plant polysaccharide-decomposing anaerobic bacterium isolated from a methanogenic reactor.</title>
        <authorList>
            <person name="Uek A."/>
            <person name="Tonouchi A."/>
            <person name="Kaku N."/>
            <person name="Ueki K."/>
        </authorList>
    </citation>
    <scope>NUCLEOTIDE SEQUENCE [LARGE SCALE GENOMIC DNA]</scope>
    <source>
        <strain evidence="2 3">WR041</strain>
    </source>
</reference>
<dbReference type="InterPro" id="IPR008969">
    <property type="entry name" value="CarboxyPept-like_regulatory"/>
</dbReference>
<feature type="signal peptide" evidence="1">
    <location>
        <begin position="1"/>
        <end position="21"/>
    </location>
</feature>
<evidence type="ECO:0000313" key="2">
    <source>
        <dbReference type="EMBL" id="BCS85797.1"/>
    </source>
</evidence>
<evidence type="ECO:0000313" key="3">
    <source>
        <dbReference type="Proteomes" id="UP001319045"/>
    </source>
</evidence>
<dbReference type="SUPFAM" id="SSF49464">
    <property type="entry name" value="Carboxypeptidase regulatory domain-like"/>
    <property type="match status" value="1"/>
</dbReference>
<name>A0ABN6EIM6_9BACT</name>
<sequence length="162" mass="18080">MKIRILPILFILCALTSNVDAQVKGVLIDIETRQPIDGVAIYTNTNKKIYSDKNGHFFISDPNCTSITLTHNSYVRRNMELKNMKDSTFLIPKAITINTVVITAKAPKIGFSTSSMVSNLFNDPMTSPKGPSGIDLLSIFEKSRSKVKKSVMRRAHDAVKKY</sequence>
<accession>A0ABN6EIM6</accession>
<protein>
    <recommendedName>
        <fullName evidence="4">Carboxypeptidase-like regulatory domain-containing protein</fullName>
    </recommendedName>
</protein>
<gene>
    <name evidence="2" type="ORF">prwr041_16900</name>
</gene>
<evidence type="ECO:0008006" key="4">
    <source>
        <dbReference type="Google" id="ProtNLM"/>
    </source>
</evidence>
<dbReference type="Proteomes" id="UP001319045">
    <property type="component" value="Chromosome"/>
</dbReference>
<dbReference type="RefSeq" id="WP_207153419.1">
    <property type="nucleotide sequence ID" value="NZ_AP024484.1"/>
</dbReference>
<dbReference type="EMBL" id="AP024484">
    <property type="protein sequence ID" value="BCS85797.1"/>
    <property type="molecule type" value="Genomic_DNA"/>
</dbReference>
<organism evidence="2 3">
    <name type="scientific">Prevotella herbatica</name>
    <dbReference type="NCBI Taxonomy" id="2801997"/>
    <lineage>
        <taxon>Bacteria</taxon>
        <taxon>Pseudomonadati</taxon>
        <taxon>Bacteroidota</taxon>
        <taxon>Bacteroidia</taxon>
        <taxon>Bacteroidales</taxon>
        <taxon>Prevotellaceae</taxon>
        <taxon>Prevotella</taxon>
    </lineage>
</organism>
<feature type="chain" id="PRO_5047044095" description="Carboxypeptidase-like regulatory domain-containing protein" evidence="1">
    <location>
        <begin position="22"/>
        <end position="162"/>
    </location>
</feature>